<gene>
    <name evidence="7" type="ORF">FZEAL_8543</name>
</gene>
<evidence type="ECO:0000259" key="6">
    <source>
        <dbReference type="PROSITE" id="PS51387"/>
    </source>
</evidence>
<dbReference type="EMBL" id="JABEYC010000729">
    <property type="protein sequence ID" value="KAF4974571.1"/>
    <property type="molecule type" value="Genomic_DNA"/>
</dbReference>
<evidence type="ECO:0000256" key="5">
    <source>
        <dbReference type="SAM" id="SignalP"/>
    </source>
</evidence>
<evidence type="ECO:0000313" key="8">
    <source>
        <dbReference type="Proteomes" id="UP000635477"/>
    </source>
</evidence>
<feature type="chain" id="PRO_5034125851" description="FAD-binding PCMH-type domain-containing protein" evidence="5">
    <location>
        <begin position="21"/>
        <end position="541"/>
    </location>
</feature>
<feature type="signal peptide" evidence="5">
    <location>
        <begin position="1"/>
        <end position="20"/>
    </location>
</feature>
<feature type="domain" description="FAD-binding PCMH-type" evidence="6">
    <location>
        <begin position="96"/>
        <end position="267"/>
    </location>
</feature>
<keyword evidence="5" id="KW-0732">Signal</keyword>
<dbReference type="Pfam" id="PF08031">
    <property type="entry name" value="BBE"/>
    <property type="match status" value="1"/>
</dbReference>
<dbReference type="AlphaFoldDB" id="A0A8H4XHJ5"/>
<dbReference type="InterPro" id="IPR036318">
    <property type="entry name" value="FAD-bd_PCMH-like_sf"/>
</dbReference>
<evidence type="ECO:0000313" key="7">
    <source>
        <dbReference type="EMBL" id="KAF4974571.1"/>
    </source>
</evidence>
<dbReference type="GO" id="GO:0071949">
    <property type="term" value="F:FAD binding"/>
    <property type="evidence" value="ECO:0007669"/>
    <property type="project" value="InterPro"/>
</dbReference>
<keyword evidence="8" id="KW-1185">Reference proteome</keyword>
<dbReference type="Proteomes" id="UP000635477">
    <property type="component" value="Unassembled WGS sequence"/>
</dbReference>
<dbReference type="InterPro" id="IPR012951">
    <property type="entry name" value="BBE"/>
</dbReference>
<organism evidence="7 8">
    <name type="scientific">Fusarium zealandicum</name>
    <dbReference type="NCBI Taxonomy" id="1053134"/>
    <lineage>
        <taxon>Eukaryota</taxon>
        <taxon>Fungi</taxon>
        <taxon>Dikarya</taxon>
        <taxon>Ascomycota</taxon>
        <taxon>Pezizomycotina</taxon>
        <taxon>Sordariomycetes</taxon>
        <taxon>Hypocreomycetidae</taxon>
        <taxon>Hypocreales</taxon>
        <taxon>Nectriaceae</taxon>
        <taxon>Fusarium</taxon>
        <taxon>Fusarium staphyleae species complex</taxon>
    </lineage>
</organism>
<accession>A0A8H4XHJ5</accession>
<dbReference type="Gene3D" id="3.40.462.20">
    <property type="match status" value="1"/>
</dbReference>
<protein>
    <recommendedName>
        <fullName evidence="6">FAD-binding PCMH-type domain-containing protein</fullName>
    </recommendedName>
</protein>
<evidence type="ECO:0000256" key="1">
    <source>
        <dbReference type="ARBA" id="ARBA00005466"/>
    </source>
</evidence>
<sequence length="541" mass="58937">MHYTLLTSLLALGFTTLAVADPPLETGDFNITKALLDHGVDVTEVPALSDDIKRSYDRCAAACASLKFLYGDGAVETKDEAAYDAFISSYWSTSQGDVRPYCIFKPSKPAQVSVVVLLSRLTQCPFAAKSGGHAAFAGASGSDGGITVSLSNLKGISLSKDKKIASVEPGNVWGDVYKELTKSDVSVIGGRLYNIGVGGLTTGGGISYFSNIYGWACDNVDSFEVVLANGKIVNASAKKHPDLYWALRGGGNNFGLVVSFNLKTIPLPKGQLWGGNRYYTEDKFPALVDTAVKIINDIPQDPKAGFWLVWAYANATKIALGTLYYSEPDAGNAPIFEDFNAISAISDTSGNRFIAEYAQESQETSPDGLRETYYSLTTKADHGLLEFARDLFYETILTVADIPAIIPTFVLQAITIPQLEKMKNSGGNALGLDAKDGPFFIIHLAFMWGDKADDNVVHAWMSDFLETVAKEAKRRGLENDYVYMNYASQFQNVVASYGSENKAKLKSISKKYDPKQVFQVLQPGYFKLDRAPVPDSRYYSH</sequence>
<evidence type="ECO:0000256" key="3">
    <source>
        <dbReference type="ARBA" id="ARBA00022827"/>
    </source>
</evidence>
<dbReference type="PANTHER" id="PTHR42973:SF34">
    <property type="entry name" value="FAD BINDING DOMAIN PROTEIN (AFU_ORTHOLOGUE AFUA_3G02770)"/>
    <property type="match status" value="1"/>
</dbReference>
<dbReference type="InterPro" id="IPR050416">
    <property type="entry name" value="FAD-linked_Oxidoreductase"/>
</dbReference>
<evidence type="ECO:0000256" key="4">
    <source>
        <dbReference type="ARBA" id="ARBA00023002"/>
    </source>
</evidence>
<dbReference type="Pfam" id="PF01565">
    <property type="entry name" value="FAD_binding_4"/>
    <property type="match status" value="1"/>
</dbReference>
<dbReference type="PROSITE" id="PS51387">
    <property type="entry name" value="FAD_PCMH"/>
    <property type="match status" value="1"/>
</dbReference>
<dbReference type="InterPro" id="IPR016166">
    <property type="entry name" value="FAD-bd_PCMH"/>
</dbReference>
<dbReference type="InterPro" id="IPR006094">
    <property type="entry name" value="Oxid_FAD_bind_N"/>
</dbReference>
<proteinExistence type="inferred from homology"/>
<name>A0A8H4XHJ5_9HYPO</name>
<dbReference type="SUPFAM" id="SSF56176">
    <property type="entry name" value="FAD-binding/transporter-associated domain-like"/>
    <property type="match status" value="1"/>
</dbReference>
<comment type="caution">
    <text evidence="7">The sequence shown here is derived from an EMBL/GenBank/DDBJ whole genome shotgun (WGS) entry which is preliminary data.</text>
</comment>
<keyword evidence="4" id="KW-0560">Oxidoreductase</keyword>
<dbReference type="PANTHER" id="PTHR42973">
    <property type="entry name" value="BINDING OXIDOREDUCTASE, PUTATIVE (AFU_ORTHOLOGUE AFUA_1G17690)-RELATED"/>
    <property type="match status" value="1"/>
</dbReference>
<evidence type="ECO:0000256" key="2">
    <source>
        <dbReference type="ARBA" id="ARBA00022630"/>
    </source>
</evidence>
<dbReference type="InterPro" id="IPR016169">
    <property type="entry name" value="FAD-bd_PCMH_sub2"/>
</dbReference>
<dbReference type="Gene3D" id="3.30.465.10">
    <property type="match status" value="1"/>
</dbReference>
<comment type="similarity">
    <text evidence="1">Belongs to the oxygen-dependent FAD-linked oxidoreductase family.</text>
</comment>
<reference evidence="7" key="2">
    <citation type="submission" date="2020-05" db="EMBL/GenBank/DDBJ databases">
        <authorList>
            <person name="Kim H.-S."/>
            <person name="Proctor R.H."/>
            <person name="Brown D.W."/>
        </authorList>
    </citation>
    <scope>NUCLEOTIDE SEQUENCE</scope>
    <source>
        <strain evidence="7">NRRL 22465</strain>
    </source>
</reference>
<reference evidence="7" key="1">
    <citation type="journal article" date="2020" name="BMC Genomics">
        <title>Correction to: Identification and distribution of gene clusters required for synthesis of sphingolipid metabolism inhibitors in diverse species of the filamentous fungus Fusarium.</title>
        <authorList>
            <person name="Kim H.S."/>
            <person name="Lohmar J.M."/>
            <person name="Busman M."/>
            <person name="Brown D.W."/>
            <person name="Naumann T.A."/>
            <person name="Divon H.H."/>
            <person name="Lysoe E."/>
            <person name="Uhlig S."/>
            <person name="Proctor R.H."/>
        </authorList>
    </citation>
    <scope>NUCLEOTIDE SEQUENCE</scope>
    <source>
        <strain evidence="7">NRRL 22465</strain>
    </source>
</reference>
<keyword evidence="2" id="KW-0285">Flavoprotein</keyword>
<dbReference type="GO" id="GO:0016491">
    <property type="term" value="F:oxidoreductase activity"/>
    <property type="evidence" value="ECO:0007669"/>
    <property type="project" value="UniProtKB-KW"/>
</dbReference>
<dbReference type="OrthoDB" id="2151789at2759"/>
<keyword evidence="3" id="KW-0274">FAD</keyword>